<protein>
    <submittedName>
        <fullName evidence="1">Uncharacterized protein</fullName>
    </submittedName>
</protein>
<sequence length="296" mass="33893">MGFVNEYTDSSNSYINIKGAKVSSNGYYYYYGSRSLNAYVERFDDNGNLVWAKAYNIDNSNVEINGIIEANGKLFCHFESKNNTNYIAGVIALDFEGQYFWCKTFFKLSNHPHPIQNQNSRTFLSNINLINQNIILGVRDYDSDNDSVDLYFYKISFDGAVLLQKTINDVSLQSSSFYKLDSNLIVTYNNGSFIKLDENFNVIASKKINYGSSGVTSFRILGISENSSNGYFFVNGALRKNNSNQFFFAKINVITFQVQKLIYSPVRLSNNLPHFKKKIHGHYLSFLYLHAMKYIT</sequence>
<proteinExistence type="predicted"/>
<keyword evidence="2" id="KW-1185">Reference proteome</keyword>
<feature type="non-terminal residue" evidence="1">
    <location>
        <position position="296"/>
    </location>
</feature>
<organism evidence="1 2">
    <name type="scientific">Aequorivita vitellina</name>
    <dbReference type="NCBI Taxonomy" id="2874475"/>
    <lineage>
        <taxon>Bacteria</taxon>
        <taxon>Pseudomonadati</taxon>
        <taxon>Bacteroidota</taxon>
        <taxon>Flavobacteriia</taxon>
        <taxon>Flavobacteriales</taxon>
        <taxon>Flavobacteriaceae</taxon>
        <taxon>Aequorivita</taxon>
    </lineage>
</organism>
<evidence type="ECO:0000313" key="1">
    <source>
        <dbReference type="EMBL" id="MCG2419047.1"/>
    </source>
</evidence>
<evidence type="ECO:0000313" key="2">
    <source>
        <dbReference type="Proteomes" id="UP001139461"/>
    </source>
</evidence>
<name>A0A9X1QX95_9FLAO</name>
<comment type="caution">
    <text evidence="1">The sequence shown here is derived from an EMBL/GenBank/DDBJ whole genome shotgun (WGS) entry which is preliminary data.</text>
</comment>
<accession>A0A9X1QX95</accession>
<dbReference type="EMBL" id="JAIRBA010000013">
    <property type="protein sequence ID" value="MCG2419047.1"/>
    <property type="molecule type" value="Genomic_DNA"/>
</dbReference>
<dbReference type="Proteomes" id="UP001139461">
    <property type="component" value="Unassembled WGS sequence"/>
</dbReference>
<dbReference type="RefSeq" id="WP_237602836.1">
    <property type="nucleotide sequence ID" value="NZ_JAIRBA010000013.1"/>
</dbReference>
<dbReference type="AlphaFoldDB" id="A0A9X1QX95"/>
<gene>
    <name evidence="1" type="ORF">K8089_08430</name>
</gene>
<reference evidence="1" key="1">
    <citation type="submission" date="2021-09" db="EMBL/GenBank/DDBJ databases">
        <title>Genome of Aequorivita sp. strain F47161.</title>
        <authorList>
            <person name="Wang Y."/>
        </authorList>
    </citation>
    <scope>NUCLEOTIDE SEQUENCE</scope>
    <source>
        <strain evidence="1">F47161</strain>
    </source>
</reference>